<reference evidence="1" key="1">
    <citation type="journal article" date="2020" name="mSystems">
        <title>Genome- and Community-Level Interaction Insights into Carbon Utilization and Element Cycling Functions of Hydrothermarchaeota in Hydrothermal Sediment.</title>
        <authorList>
            <person name="Zhou Z."/>
            <person name="Liu Y."/>
            <person name="Xu W."/>
            <person name="Pan J."/>
            <person name="Luo Z.H."/>
            <person name="Li M."/>
        </authorList>
    </citation>
    <scope>NUCLEOTIDE SEQUENCE [LARGE SCALE GENOMIC DNA]</scope>
    <source>
        <strain evidence="1">SpSt-1224</strain>
    </source>
</reference>
<dbReference type="Proteomes" id="UP000885986">
    <property type="component" value="Unassembled WGS sequence"/>
</dbReference>
<proteinExistence type="predicted"/>
<evidence type="ECO:0000313" key="1">
    <source>
        <dbReference type="EMBL" id="HET98597.1"/>
    </source>
</evidence>
<sequence>MEKTGGRRLARRNLIYHLEVFDEDSGELVGRLVDITTEGVKLVASSPIAPDRHFRLRMQLPAEYFARSHWCFEATSLWTTRDINPDLHITGFRLGKLDEEAQELVSGLIELFSFND</sequence>
<accession>A0A7C2XAZ2</accession>
<name>A0A7C2XAZ2_9BACT</name>
<dbReference type="Gene3D" id="2.40.10.220">
    <property type="entry name" value="predicted glycosyltransferase like domains"/>
    <property type="match status" value="1"/>
</dbReference>
<comment type="caution">
    <text evidence="1">The sequence shown here is derived from an EMBL/GenBank/DDBJ whole genome shotgun (WGS) entry which is preliminary data.</text>
</comment>
<dbReference type="EMBL" id="DSDS01000178">
    <property type="protein sequence ID" value="HET98597.1"/>
    <property type="molecule type" value="Genomic_DNA"/>
</dbReference>
<gene>
    <name evidence="1" type="ORF">ENN98_07935</name>
</gene>
<protein>
    <submittedName>
        <fullName evidence="1">PilZ domain-containing protein</fullName>
    </submittedName>
</protein>
<organism evidence="1">
    <name type="scientific">Desulfurivibrio alkaliphilus</name>
    <dbReference type="NCBI Taxonomy" id="427923"/>
    <lineage>
        <taxon>Bacteria</taxon>
        <taxon>Pseudomonadati</taxon>
        <taxon>Thermodesulfobacteriota</taxon>
        <taxon>Desulfobulbia</taxon>
        <taxon>Desulfobulbales</taxon>
        <taxon>Desulfobulbaceae</taxon>
        <taxon>Desulfurivibrio</taxon>
    </lineage>
</organism>
<dbReference type="AlphaFoldDB" id="A0A7C2XAZ2"/>